<organism evidence="1 2">
    <name type="scientific">Flavobacterium chungangensis</name>
    <dbReference type="NCBI Taxonomy" id="2708132"/>
    <lineage>
        <taxon>Bacteria</taxon>
        <taxon>Pseudomonadati</taxon>
        <taxon>Bacteroidota</taxon>
        <taxon>Flavobacteriia</taxon>
        <taxon>Flavobacteriales</taxon>
        <taxon>Flavobacteriaceae</taxon>
        <taxon>Flavobacterium</taxon>
    </lineage>
</organism>
<proteinExistence type="predicted"/>
<accession>A0ABV8ZI10</accession>
<protein>
    <recommendedName>
        <fullName evidence="3">Lipoprotein</fullName>
    </recommendedName>
</protein>
<keyword evidence="2" id="KW-1185">Reference proteome</keyword>
<name>A0ABV8ZI10_9FLAO</name>
<dbReference type="RefSeq" id="WP_379799040.1">
    <property type="nucleotide sequence ID" value="NZ_JBHSFY010000009.1"/>
</dbReference>
<gene>
    <name evidence="1" type="ORF">ACFO3N_15270</name>
</gene>
<dbReference type="EMBL" id="JBHSFY010000009">
    <property type="protein sequence ID" value="MFC4478432.1"/>
    <property type="molecule type" value="Genomic_DNA"/>
</dbReference>
<dbReference type="Proteomes" id="UP001596003">
    <property type="component" value="Unassembled WGS sequence"/>
</dbReference>
<comment type="caution">
    <text evidence="1">The sequence shown here is derived from an EMBL/GenBank/DDBJ whole genome shotgun (WGS) entry which is preliminary data.</text>
</comment>
<evidence type="ECO:0000313" key="1">
    <source>
        <dbReference type="EMBL" id="MFC4478432.1"/>
    </source>
</evidence>
<evidence type="ECO:0000313" key="2">
    <source>
        <dbReference type="Proteomes" id="UP001596003"/>
    </source>
</evidence>
<reference evidence="2" key="1">
    <citation type="journal article" date="2019" name="Int. J. Syst. Evol. Microbiol.">
        <title>The Global Catalogue of Microorganisms (GCM) 10K type strain sequencing project: providing services to taxonomists for standard genome sequencing and annotation.</title>
        <authorList>
            <consortium name="The Broad Institute Genomics Platform"/>
            <consortium name="The Broad Institute Genome Sequencing Center for Infectious Disease"/>
            <person name="Wu L."/>
            <person name="Ma J."/>
        </authorList>
    </citation>
    <scope>NUCLEOTIDE SEQUENCE [LARGE SCALE GENOMIC DNA]</scope>
    <source>
        <strain evidence="2">NBRC 103627</strain>
    </source>
</reference>
<evidence type="ECO:0008006" key="3">
    <source>
        <dbReference type="Google" id="ProtNLM"/>
    </source>
</evidence>
<sequence>MKHLFIILLLITQNSCSSQKELKNNSKKTDSMKTFDINTYKDWEIDTYYSQSENDKFLKKGNDRIRIINYNGTIQVEKNDITTPYKYYYLYDSNTKLLKSFGVRYLLLGIGKWRYYDETGKLIKEIDTDLPYKFSISNLIEKFKIEYSLDLEDSKTVFRFNRYLEKEYLNIPIYEIGIDRGTISNIIEFYLVDGNNGKTLYSIKIAEGEIKSPLNEYIKQIKKEEGENNTYYKTYKGKNYTKKEWEIFEEEWHKNYEENKNKGFWDDIFKRPGKE</sequence>